<feature type="chain" id="PRO_5009439196" description="Transglycosylase SLT domain-containing protein" evidence="2">
    <location>
        <begin position="30"/>
        <end position="271"/>
    </location>
</feature>
<reference evidence="3 4" key="1">
    <citation type="journal article" date="2016" name="Microb. Cell Fact.">
        <title>Dissection of exopolysaccharide biosynthesis in Kozakia baliensis.</title>
        <authorList>
            <person name="Brandt J.U."/>
            <person name="Jakob F."/>
            <person name="Behr J."/>
            <person name="Geissler A.J."/>
            <person name="Vogel R.F."/>
        </authorList>
    </citation>
    <scope>NUCLEOTIDE SEQUENCE [LARGE SCALE GENOMIC DNA]</scope>
    <source>
        <strain evidence="3 4">DSM 14400</strain>
        <plasmid evidence="4">Plasmid pkb14400_1</plasmid>
    </source>
</reference>
<dbReference type="RefSeq" id="WP_070403868.1">
    <property type="nucleotide sequence ID" value="NZ_CP014675.1"/>
</dbReference>
<feature type="region of interest" description="Disordered" evidence="1">
    <location>
        <begin position="62"/>
        <end position="82"/>
    </location>
</feature>
<evidence type="ECO:0000313" key="4">
    <source>
        <dbReference type="Proteomes" id="UP000179145"/>
    </source>
</evidence>
<proteinExistence type="predicted"/>
<protein>
    <recommendedName>
        <fullName evidence="5">Transglycosylase SLT domain-containing protein</fullName>
    </recommendedName>
</protein>
<geneLocation type="plasmid" evidence="4">
    <name>pkb14400_1</name>
</geneLocation>
<dbReference type="Proteomes" id="UP000179145">
    <property type="component" value="Plasmid pKB14400_1"/>
</dbReference>
<dbReference type="AlphaFoldDB" id="A0A1D8UXJ3"/>
<keyword evidence="3" id="KW-0614">Plasmid</keyword>
<name>A0A1D8UXJ3_9PROT</name>
<dbReference type="SUPFAM" id="SSF53955">
    <property type="entry name" value="Lysozyme-like"/>
    <property type="match status" value="1"/>
</dbReference>
<evidence type="ECO:0000313" key="3">
    <source>
        <dbReference type="EMBL" id="AOX18383.1"/>
    </source>
</evidence>
<evidence type="ECO:0000256" key="2">
    <source>
        <dbReference type="SAM" id="SignalP"/>
    </source>
</evidence>
<feature type="signal peptide" evidence="2">
    <location>
        <begin position="1"/>
        <end position="29"/>
    </location>
</feature>
<evidence type="ECO:0000256" key="1">
    <source>
        <dbReference type="SAM" id="MobiDB-lite"/>
    </source>
</evidence>
<dbReference type="Gene3D" id="1.10.530.10">
    <property type="match status" value="1"/>
</dbReference>
<organism evidence="3 4">
    <name type="scientific">Kozakia baliensis</name>
    <dbReference type="NCBI Taxonomy" id="153496"/>
    <lineage>
        <taxon>Bacteria</taxon>
        <taxon>Pseudomonadati</taxon>
        <taxon>Pseudomonadota</taxon>
        <taxon>Alphaproteobacteria</taxon>
        <taxon>Acetobacterales</taxon>
        <taxon>Acetobacteraceae</taxon>
        <taxon>Kozakia</taxon>
    </lineage>
</organism>
<keyword evidence="4" id="KW-1185">Reference proteome</keyword>
<gene>
    <name evidence="3" type="ORF">A0U89_13745</name>
</gene>
<evidence type="ECO:0008006" key="5">
    <source>
        <dbReference type="Google" id="ProtNLM"/>
    </source>
</evidence>
<sequence>MPMRPRYARPRRWRALSLLGGLAATPVLAQTVNVPNGLPQTPIAVYQELGMGGWTPATVGGTTTVGTTGTPASSGGTTTSGSSLSVMNSQSWGYAAGQNASALGVNPDALAATCVMESGCTNVTTTASGSTITGAFQMSNGTYTQAMQEALASNPTLAASLGDTSLSGQTDPATQAVAAAQYLKDAATTLQSSGISEPTALDARGYYNFGPKAGVQLAQSSDDTSMAAVLSNMSPAQLANNGITSGETVGEWKASVAAKMGSSANSPILTS</sequence>
<dbReference type="InterPro" id="IPR023346">
    <property type="entry name" value="Lysozyme-like_dom_sf"/>
</dbReference>
<accession>A0A1D8UXJ3</accession>
<dbReference type="KEGG" id="kba:A0U89_13745"/>
<keyword evidence="2" id="KW-0732">Signal</keyword>
<dbReference type="EMBL" id="CP014675">
    <property type="protein sequence ID" value="AOX18383.1"/>
    <property type="molecule type" value="Genomic_DNA"/>
</dbReference>